<organism evidence="8 9">
    <name type="scientific">Polarella glacialis</name>
    <name type="common">Dinoflagellate</name>
    <dbReference type="NCBI Taxonomy" id="89957"/>
    <lineage>
        <taxon>Eukaryota</taxon>
        <taxon>Sar</taxon>
        <taxon>Alveolata</taxon>
        <taxon>Dinophyceae</taxon>
        <taxon>Suessiales</taxon>
        <taxon>Suessiaceae</taxon>
        <taxon>Polarella</taxon>
    </lineage>
</organism>
<dbReference type="NCBIfam" id="TIGR01790">
    <property type="entry name" value="carotene-cycl"/>
    <property type="match status" value="1"/>
</dbReference>
<dbReference type="InterPro" id="IPR010108">
    <property type="entry name" value="Lycopene_cyclase_b/e"/>
</dbReference>
<dbReference type="GO" id="GO:0016860">
    <property type="term" value="F:intramolecular oxidoreductase activity"/>
    <property type="evidence" value="ECO:0007669"/>
    <property type="project" value="UniProtKB-ARBA"/>
</dbReference>
<dbReference type="InterPro" id="IPR011992">
    <property type="entry name" value="EF-hand-dom_pair"/>
</dbReference>
<dbReference type="Pfam" id="PF05834">
    <property type="entry name" value="Lycopene_cycl"/>
    <property type="match status" value="1"/>
</dbReference>
<protein>
    <recommendedName>
        <fullName evidence="3">lycopene beta-cyclase</fullName>
        <ecNumber evidence="3">5.5.1.19</ecNumber>
    </recommendedName>
</protein>
<comment type="pathway">
    <text evidence="1">Carotenoid biosynthesis; beta-carotene biosynthesis.</text>
</comment>
<evidence type="ECO:0000256" key="5">
    <source>
        <dbReference type="ARBA" id="ARBA00023027"/>
    </source>
</evidence>
<dbReference type="GO" id="GO:0005509">
    <property type="term" value="F:calcium ion binding"/>
    <property type="evidence" value="ECO:0007669"/>
    <property type="project" value="InterPro"/>
</dbReference>
<keyword evidence="4" id="KW-0125">Carotenoid biosynthesis</keyword>
<evidence type="ECO:0000256" key="2">
    <source>
        <dbReference type="ARBA" id="ARBA00006599"/>
    </source>
</evidence>
<dbReference type="OrthoDB" id="447694at2759"/>
<keyword evidence="5" id="KW-0520">NAD</keyword>
<feature type="non-terminal residue" evidence="8">
    <location>
        <position position="707"/>
    </location>
</feature>
<reference evidence="8" key="1">
    <citation type="submission" date="2021-02" db="EMBL/GenBank/DDBJ databases">
        <authorList>
            <person name="Dougan E. K."/>
            <person name="Rhodes N."/>
            <person name="Thang M."/>
            <person name="Chan C."/>
        </authorList>
    </citation>
    <scope>NUCLEOTIDE SEQUENCE</scope>
</reference>
<dbReference type="PROSITE" id="PS50222">
    <property type="entry name" value="EF_HAND_2"/>
    <property type="match status" value="1"/>
</dbReference>
<dbReference type="InterPro" id="IPR002048">
    <property type="entry name" value="EF_hand_dom"/>
</dbReference>
<proteinExistence type="inferred from homology"/>
<dbReference type="PANTHER" id="PTHR39757">
    <property type="match status" value="1"/>
</dbReference>
<comment type="caution">
    <text evidence="8">The sequence shown here is derived from an EMBL/GenBank/DDBJ whole genome shotgun (WGS) entry which is preliminary data.</text>
</comment>
<dbReference type="InterPro" id="IPR036188">
    <property type="entry name" value="FAD/NAD-bd_sf"/>
</dbReference>
<evidence type="ECO:0000313" key="8">
    <source>
        <dbReference type="EMBL" id="CAE8628650.1"/>
    </source>
</evidence>
<evidence type="ECO:0000259" key="7">
    <source>
        <dbReference type="PROSITE" id="PS50222"/>
    </source>
</evidence>
<evidence type="ECO:0000256" key="1">
    <source>
        <dbReference type="ARBA" id="ARBA00005089"/>
    </source>
</evidence>
<gene>
    <name evidence="8" type="ORF">PGLA1383_LOCUS45256</name>
</gene>
<comment type="pathway">
    <text evidence="6">Carotenoid biosynthesis; beta-zeacarotene biosynthesis.</text>
</comment>
<feature type="non-terminal residue" evidence="8">
    <location>
        <position position="1"/>
    </location>
</feature>
<comment type="similarity">
    <text evidence="2">Belongs to the lycopene cyclase family.</text>
</comment>
<dbReference type="Proteomes" id="UP000654075">
    <property type="component" value="Unassembled WGS sequence"/>
</dbReference>
<evidence type="ECO:0000256" key="4">
    <source>
        <dbReference type="ARBA" id="ARBA00022746"/>
    </source>
</evidence>
<dbReference type="SUPFAM" id="SSF47473">
    <property type="entry name" value="EF-hand"/>
    <property type="match status" value="1"/>
</dbReference>
<sequence>TMLAYLLAERHGRSVCLIDPGASKPWRNNYGVWQEEWDALSAKLELPLNSGLDTQWDFTDVWFGGSWEVPVDSCIRLDRKYARVQRAKLKELLTSSKVQLFEEALDVQAIATNIFDGPSLRHDASGSTITLPSGKVIRSKLVVDTSGSESRLTRRMPGAGESPAPAPGYQIAYGFEVVVDGSIHYAPDAMTLFDYRTDHLSHDPEWERRAVESPTFMYAMPLGPAPGGSGSASQRVFFEETSLVARPAMSFEECKKRAFARLKHLGVAYRPETITDEEFCYIPMGGDLPEPRQRVAAFGGAAAMVHPSTGYTLCRMLAASKDMADAIGKELAADSRPDAVAAAAYAAIWSQENQAQRAFAVFGGEFLMQLNVEGLRGWFSGFFDLPESLWSGFLAGWPGLPGNSLHESWFARIWFGGQLLVKLPPPLALKLLGGIASFTLKYGTSLLRSVTPLFGAPPSYEWIPPVPKAEIGDVAAKREFVQLSGRKLPGSTSESSSVALYFEDLYVDRGRMTAMVSRLEVLRPDQARLLVESLERGGTGRVAFSDFRAAVVAFLASSREFHSALSSEELDAIMYRIQARIHAQGHTIQEVFQAWDLDGSGMLDCTGFMAGLRALQVGLSGKEVAQVFNSLSAACSGSEGEPNRPPAVRNGRVVLSAFASLVEQGASANLLKGWASCAFSRLREQLESRSVEAVARRYAQPPLRRYL</sequence>
<dbReference type="OMA" id="PNNDKHE"/>
<dbReference type="PANTHER" id="PTHR39757:SF5">
    <property type="entry name" value="OS02G0190600 PROTEIN"/>
    <property type="match status" value="1"/>
</dbReference>
<keyword evidence="9" id="KW-1185">Reference proteome</keyword>
<dbReference type="AlphaFoldDB" id="A0A813GNR0"/>
<dbReference type="Gene3D" id="1.10.238.10">
    <property type="entry name" value="EF-hand"/>
    <property type="match status" value="1"/>
</dbReference>
<evidence type="ECO:0000256" key="3">
    <source>
        <dbReference type="ARBA" id="ARBA00012242"/>
    </source>
</evidence>
<dbReference type="GO" id="GO:0016705">
    <property type="term" value="F:oxidoreductase activity, acting on paired donors, with incorporation or reduction of molecular oxygen"/>
    <property type="evidence" value="ECO:0007669"/>
    <property type="project" value="InterPro"/>
</dbReference>
<dbReference type="GO" id="GO:0016117">
    <property type="term" value="P:carotenoid biosynthetic process"/>
    <property type="evidence" value="ECO:0007669"/>
    <property type="project" value="UniProtKB-KW"/>
</dbReference>
<feature type="domain" description="EF-hand" evidence="7">
    <location>
        <begin position="583"/>
        <end position="618"/>
    </location>
</feature>
<accession>A0A813GNR0</accession>
<dbReference type="EC" id="5.5.1.19" evidence="3"/>
<evidence type="ECO:0000313" key="9">
    <source>
        <dbReference type="Proteomes" id="UP000654075"/>
    </source>
</evidence>
<evidence type="ECO:0000256" key="6">
    <source>
        <dbReference type="ARBA" id="ARBA00037906"/>
    </source>
</evidence>
<dbReference type="SUPFAM" id="SSF51905">
    <property type="entry name" value="FAD/NAD(P)-binding domain"/>
    <property type="match status" value="1"/>
</dbReference>
<name>A0A813GNR0_POLGL</name>
<dbReference type="EMBL" id="CAJNNV010029449">
    <property type="protein sequence ID" value="CAE8628650.1"/>
    <property type="molecule type" value="Genomic_DNA"/>
</dbReference>